<dbReference type="AlphaFoldDB" id="A0AAN9A9M9"/>
<evidence type="ECO:0000313" key="2">
    <source>
        <dbReference type="EMBL" id="KAK7079673.1"/>
    </source>
</evidence>
<keyword evidence="3" id="KW-1185">Reference proteome</keyword>
<reference evidence="2 3" key="1">
    <citation type="submission" date="2023-11" db="EMBL/GenBank/DDBJ databases">
        <title>Halocaridina rubra genome assembly.</title>
        <authorList>
            <person name="Smith C."/>
        </authorList>
    </citation>
    <scope>NUCLEOTIDE SEQUENCE [LARGE SCALE GENOMIC DNA]</scope>
    <source>
        <strain evidence="2">EP-1</strain>
        <tissue evidence="2">Whole</tissue>
    </source>
</reference>
<dbReference type="EMBL" id="JAXCGZ010006564">
    <property type="protein sequence ID" value="KAK7079673.1"/>
    <property type="molecule type" value="Genomic_DNA"/>
</dbReference>
<comment type="caution">
    <text evidence="2">The sequence shown here is derived from an EMBL/GenBank/DDBJ whole genome shotgun (WGS) entry which is preliminary data.</text>
</comment>
<organism evidence="2 3">
    <name type="scientific">Halocaridina rubra</name>
    <name type="common">Hawaiian red shrimp</name>
    <dbReference type="NCBI Taxonomy" id="373956"/>
    <lineage>
        <taxon>Eukaryota</taxon>
        <taxon>Metazoa</taxon>
        <taxon>Ecdysozoa</taxon>
        <taxon>Arthropoda</taxon>
        <taxon>Crustacea</taxon>
        <taxon>Multicrustacea</taxon>
        <taxon>Malacostraca</taxon>
        <taxon>Eumalacostraca</taxon>
        <taxon>Eucarida</taxon>
        <taxon>Decapoda</taxon>
        <taxon>Pleocyemata</taxon>
        <taxon>Caridea</taxon>
        <taxon>Atyoidea</taxon>
        <taxon>Atyidae</taxon>
        <taxon>Halocaridina</taxon>
    </lineage>
</organism>
<accession>A0AAN9A9M9</accession>
<feature type="non-terminal residue" evidence="2">
    <location>
        <position position="54"/>
    </location>
</feature>
<proteinExistence type="predicted"/>
<feature type="region of interest" description="Disordered" evidence="1">
    <location>
        <begin position="16"/>
        <end position="40"/>
    </location>
</feature>
<name>A0AAN9A9M9_HALRR</name>
<protein>
    <submittedName>
        <fullName evidence="2">Uncharacterized protein</fullName>
    </submittedName>
</protein>
<evidence type="ECO:0000256" key="1">
    <source>
        <dbReference type="SAM" id="MobiDB-lite"/>
    </source>
</evidence>
<feature type="compositionally biased region" description="Polar residues" evidence="1">
    <location>
        <begin position="17"/>
        <end position="39"/>
    </location>
</feature>
<evidence type="ECO:0000313" key="3">
    <source>
        <dbReference type="Proteomes" id="UP001381693"/>
    </source>
</evidence>
<gene>
    <name evidence="2" type="ORF">SK128_007769</name>
</gene>
<sequence length="54" mass="6264">MEQLFAYRHVLLHPSYDQPTTQRSHGSNSSSVKQNQLPQANRHAVVTWCLFLLQ</sequence>
<dbReference type="Proteomes" id="UP001381693">
    <property type="component" value="Unassembled WGS sequence"/>
</dbReference>